<organism evidence="2 3">
    <name type="scientific">Acetobacterium wieringae</name>
    <dbReference type="NCBI Taxonomy" id="52694"/>
    <lineage>
        <taxon>Bacteria</taxon>
        <taxon>Bacillati</taxon>
        <taxon>Bacillota</taxon>
        <taxon>Clostridia</taxon>
        <taxon>Eubacteriales</taxon>
        <taxon>Eubacteriaceae</taxon>
        <taxon>Acetobacterium</taxon>
    </lineage>
</organism>
<reference evidence="2 3" key="1">
    <citation type="submission" date="2015-09" db="EMBL/GenBank/DDBJ databases">
        <title>Genome sequence of Acetobacterium wieringae DSM 1911.</title>
        <authorList>
            <person name="Poehlein A."/>
            <person name="Bengelsdorf F.R."/>
            <person name="Schiel-Bengelsdorf B."/>
            <person name="Duerre P."/>
            <person name="Daniel R."/>
        </authorList>
    </citation>
    <scope>NUCLEOTIDE SEQUENCE [LARGE SCALE GENOMIC DNA]</scope>
    <source>
        <strain evidence="2 3">DSM 1911</strain>
    </source>
</reference>
<feature type="region of interest" description="Disordered" evidence="1">
    <location>
        <begin position="74"/>
        <end position="125"/>
    </location>
</feature>
<dbReference type="AlphaFoldDB" id="A0A1F2PCY3"/>
<dbReference type="EMBL" id="LKEU01000052">
    <property type="protein sequence ID" value="OFV68905.1"/>
    <property type="molecule type" value="Genomic_DNA"/>
</dbReference>
<gene>
    <name evidence="2" type="ORF">ACWI_36330</name>
</gene>
<evidence type="ECO:0000256" key="1">
    <source>
        <dbReference type="SAM" id="MobiDB-lite"/>
    </source>
</evidence>
<dbReference type="Proteomes" id="UP000176244">
    <property type="component" value="Unassembled WGS sequence"/>
</dbReference>
<evidence type="ECO:0008006" key="4">
    <source>
        <dbReference type="Google" id="ProtNLM"/>
    </source>
</evidence>
<comment type="caution">
    <text evidence="2">The sequence shown here is derived from an EMBL/GenBank/DDBJ whole genome shotgun (WGS) entry which is preliminary data.</text>
</comment>
<feature type="compositionally biased region" description="Basic and acidic residues" evidence="1">
    <location>
        <begin position="92"/>
        <end position="104"/>
    </location>
</feature>
<evidence type="ECO:0000313" key="3">
    <source>
        <dbReference type="Proteomes" id="UP000176244"/>
    </source>
</evidence>
<name>A0A1F2PCY3_9FIRM</name>
<sequence>MPEDHQKYLEWNGDRFIEWAHKIGPHTVTTVKSVLASFKVEQQGYKSCVDLLKLADKYSVNRLEAACKKALSYTPHPSYKSVKNILTTGQDKLSDQPEKDHESSVENQYGYTRGASYYGGKHHDE</sequence>
<accession>A0A1F2PCY3</accession>
<dbReference type="STRING" id="52694.ACWI_36330"/>
<protein>
    <recommendedName>
        <fullName evidence="4">Transposase</fullName>
    </recommendedName>
</protein>
<evidence type="ECO:0000313" key="2">
    <source>
        <dbReference type="EMBL" id="OFV68905.1"/>
    </source>
</evidence>
<proteinExistence type="predicted"/>